<keyword evidence="3" id="KW-0963">Cytoplasm</keyword>
<dbReference type="Pfam" id="PF17054">
    <property type="entry name" value="JUPITER"/>
    <property type="match status" value="1"/>
</dbReference>
<evidence type="ECO:0000313" key="8">
    <source>
        <dbReference type="Proteomes" id="UP000001070"/>
    </source>
</evidence>
<dbReference type="OrthoDB" id="6367565at2759"/>
<evidence type="ECO:0000256" key="3">
    <source>
        <dbReference type="ARBA" id="ARBA00022490"/>
    </source>
</evidence>
<name>B4JKA8_DROGR</name>
<dbReference type="PhylomeDB" id="B4JKA8"/>
<evidence type="ECO:0000313" key="7">
    <source>
        <dbReference type="EMBL" id="EDW00011.1"/>
    </source>
</evidence>
<evidence type="ECO:0000256" key="6">
    <source>
        <dbReference type="SAM" id="MobiDB-lite"/>
    </source>
</evidence>
<dbReference type="HOGENOM" id="CLU_1220807_0_0_1"/>
<dbReference type="AlphaFoldDB" id="B4JKA8"/>
<dbReference type="STRING" id="7222.B4JKA8"/>
<dbReference type="eggNOG" id="ENOG502TAMY">
    <property type="taxonomic scope" value="Eukaryota"/>
</dbReference>
<comment type="subcellular location">
    <subcellularLocation>
        <location evidence="2">Cytoplasm</location>
    </subcellularLocation>
    <subcellularLocation>
        <location evidence="1">Nucleus</location>
    </subcellularLocation>
</comment>
<keyword evidence="4" id="KW-0597">Phosphoprotein</keyword>
<sequence length="227" mass="24173">MKNNSTVPQSKGCSKEKCQSDHVYCIKVGINNYMPTRNPITGTGLNGDGLGVLKPIKPKIQANSKDKSEDAASRTATNKSSSSSDVDCANVGPVPAQNSVYDQSDKHHVNIQSRADTGTNPERPFSFNNMRHDSNAFQSSNCSQGTSVNISAQNPIGDFGIQGDGSGSLRQMIPRIREGNPLTGEGYKPGTQDYIGPVGMNSHETINISTVNNGNRVPPGGYSSGLW</sequence>
<dbReference type="GO" id="GO:0005634">
    <property type="term" value="C:nucleus"/>
    <property type="evidence" value="ECO:0007669"/>
    <property type="project" value="UniProtKB-SubCell"/>
</dbReference>
<evidence type="ECO:0000256" key="1">
    <source>
        <dbReference type="ARBA" id="ARBA00004123"/>
    </source>
</evidence>
<feature type="region of interest" description="Disordered" evidence="6">
    <location>
        <begin position="61"/>
        <end position="106"/>
    </location>
</feature>
<dbReference type="InterPro" id="IPR033335">
    <property type="entry name" value="JUPITER"/>
</dbReference>
<protein>
    <submittedName>
        <fullName evidence="7">GH12623</fullName>
    </submittedName>
</protein>
<dbReference type="Proteomes" id="UP000001070">
    <property type="component" value="Unassembled WGS sequence"/>
</dbReference>
<proteinExistence type="predicted"/>
<organism evidence="8">
    <name type="scientific">Drosophila grimshawi</name>
    <name type="common">Hawaiian fruit fly</name>
    <name type="synonym">Idiomyia grimshawi</name>
    <dbReference type="NCBI Taxonomy" id="7222"/>
    <lineage>
        <taxon>Eukaryota</taxon>
        <taxon>Metazoa</taxon>
        <taxon>Ecdysozoa</taxon>
        <taxon>Arthropoda</taxon>
        <taxon>Hexapoda</taxon>
        <taxon>Insecta</taxon>
        <taxon>Pterygota</taxon>
        <taxon>Neoptera</taxon>
        <taxon>Endopterygota</taxon>
        <taxon>Diptera</taxon>
        <taxon>Brachycera</taxon>
        <taxon>Muscomorpha</taxon>
        <taxon>Ephydroidea</taxon>
        <taxon>Drosophilidae</taxon>
        <taxon>Drosophila</taxon>
        <taxon>Hawaiian Drosophila</taxon>
    </lineage>
</organism>
<dbReference type="InParanoid" id="B4JKA8"/>
<dbReference type="EMBL" id="CH916370">
    <property type="protein sequence ID" value="EDW00011.1"/>
    <property type="molecule type" value="Genomic_DNA"/>
</dbReference>
<accession>B4JKA8</accession>
<reference evidence="7 8" key="1">
    <citation type="journal article" date="2007" name="Nature">
        <title>Evolution of genes and genomes on the Drosophila phylogeny.</title>
        <authorList>
            <consortium name="Drosophila 12 Genomes Consortium"/>
            <person name="Clark A.G."/>
            <person name="Eisen M.B."/>
            <person name="Smith D.R."/>
            <person name="Bergman C.M."/>
            <person name="Oliver B."/>
            <person name="Markow T.A."/>
            <person name="Kaufman T.C."/>
            <person name="Kellis M."/>
            <person name="Gelbart W."/>
            <person name="Iyer V.N."/>
            <person name="Pollard D.A."/>
            <person name="Sackton T.B."/>
            <person name="Larracuente A.M."/>
            <person name="Singh N.D."/>
            <person name="Abad J.P."/>
            <person name="Abt D.N."/>
            <person name="Adryan B."/>
            <person name="Aguade M."/>
            <person name="Akashi H."/>
            <person name="Anderson W.W."/>
            <person name="Aquadro C.F."/>
            <person name="Ardell D.H."/>
            <person name="Arguello R."/>
            <person name="Artieri C.G."/>
            <person name="Barbash D.A."/>
            <person name="Barker D."/>
            <person name="Barsanti P."/>
            <person name="Batterham P."/>
            <person name="Batzoglou S."/>
            <person name="Begun D."/>
            <person name="Bhutkar A."/>
            <person name="Blanco E."/>
            <person name="Bosak S.A."/>
            <person name="Bradley R.K."/>
            <person name="Brand A.D."/>
            <person name="Brent M.R."/>
            <person name="Brooks A.N."/>
            <person name="Brown R.H."/>
            <person name="Butlin R.K."/>
            <person name="Caggese C."/>
            <person name="Calvi B.R."/>
            <person name="Bernardo de Carvalho A."/>
            <person name="Caspi A."/>
            <person name="Castrezana S."/>
            <person name="Celniker S.E."/>
            <person name="Chang J.L."/>
            <person name="Chapple C."/>
            <person name="Chatterji S."/>
            <person name="Chinwalla A."/>
            <person name="Civetta A."/>
            <person name="Clifton S.W."/>
            <person name="Comeron J.M."/>
            <person name="Costello J.C."/>
            <person name="Coyne J.A."/>
            <person name="Daub J."/>
            <person name="David R.G."/>
            <person name="Delcher A.L."/>
            <person name="Delehaunty K."/>
            <person name="Do C.B."/>
            <person name="Ebling H."/>
            <person name="Edwards K."/>
            <person name="Eickbush T."/>
            <person name="Evans J.D."/>
            <person name="Filipski A."/>
            <person name="Findeiss S."/>
            <person name="Freyhult E."/>
            <person name="Fulton L."/>
            <person name="Fulton R."/>
            <person name="Garcia A.C."/>
            <person name="Gardiner A."/>
            <person name="Garfield D.A."/>
            <person name="Garvin B.E."/>
            <person name="Gibson G."/>
            <person name="Gilbert D."/>
            <person name="Gnerre S."/>
            <person name="Godfrey J."/>
            <person name="Good R."/>
            <person name="Gotea V."/>
            <person name="Gravely B."/>
            <person name="Greenberg A.J."/>
            <person name="Griffiths-Jones S."/>
            <person name="Gross S."/>
            <person name="Guigo R."/>
            <person name="Gustafson E.A."/>
            <person name="Haerty W."/>
            <person name="Hahn M.W."/>
            <person name="Halligan D.L."/>
            <person name="Halpern A.L."/>
            <person name="Halter G.M."/>
            <person name="Han M.V."/>
            <person name="Heger A."/>
            <person name="Hillier L."/>
            <person name="Hinrichs A.S."/>
            <person name="Holmes I."/>
            <person name="Hoskins R.A."/>
            <person name="Hubisz M.J."/>
            <person name="Hultmark D."/>
            <person name="Huntley M.A."/>
            <person name="Jaffe D.B."/>
            <person name="Jagadeeshan S."/>
            <person name="Jeck W.R."/>
            <person name="Johnson J."/>
            <person name="Jones C.D."/>
            <person name="Jordan W.C."/>
            <person name="Karpen G.H."/>
            <person name="Kataoka E."/>
            <person name="Keightley P.D."/>
            <person name="Kheradpour P."/>
            <person name="Kirkness E.F."/>
            <person name="Koerich L.B."/>
            <person name="Kristiansen K."/>
            <person name="Kudrna D."/>
            <person name="Kulathinal R.J."/>
            <person name="Kumar S."/>
            <person name="Kwok R."/>
            <person name="Lander E."/>
            <person name="Langley C.H."/>
            <person name="Lapoint R."/>
            <person name="Lazzaro B.P."/>
            <person name="Lee S.J."/>
            <person name="Levesque L."/>
            <person name="Li R."/>
            <person name="Lin C.F."/>
            <person name="Lin M.F."/>
            <person name="Lindblad-Toh K."/>
            <person name="Llopart A."/>
            <person name="Long M."/>
            <person name="Low L."/>
            <person name="Lozovsky E."/>
            <person name="Lu J."/>
            <person name="Luo M."/>
            <person name="Machado C.A."/>
            <person name="Makalowski W."/>
            <person name="Marzo M."/>
            <person name="Matsuda M."/>
            <person name="Matzkin L."/>
            <person name="McAllister B."/>
            <person name="McBride C.S."/>
            <person name="McKernan B."/>
            <person name="McKernan K."/>
            <person name="Mendez-Lago M."/>
            <person name="Minx P."/>
            <person name="Mollenhauer M.U."/>
            <person name="Montooth K."/>
            <person name="Mount S.M."/>
            <person name="Mu X."/>
            <person name="Myers E."/>
            <person name="Negre B."/>
            <person name="Newfeld S."/>
            <person name="Nielsen R."/>
            <person name="Noor M.A."/>
            <person name="O'Grady P."/>
            <person name="Pachter L."/>
            <person name="Papaceit M."/>
            <person name="Parisi M.J."/>
            <person name="Parisi M."/>
            <person name="Parts L."/>
            <person name="Pedersen J.S."/>
            <person name="Pesole G."/>
            <person name="Phillippy A.M."/>
            <person name="Ponting C.P."/>
            <person name="Pop M."/>
            <person name="Porcelli D."/>
            <person name="Powell J.R."/>
            <person name="Prohaska S."/>
            <person name="Pruitt K."/>
            <person name="Puig M."/>
            <person name="Quesneville H."/>
            <person name="Ram K.R."/>
            <person name="Rand D."/>
            <person name="Rasmussen M.D."/>
            <person name="Reed L.K."/>
            <person name="Reenan R."/>
            <person name="Reily A."/>
            <person name="Remington K.A."/>
            <person name="Rieger T.T."/>
            <person name="Ritchie M.G."/>
            <person name="Robin C."/>
            <person name="Rogers Y.H."/>
            <person name="Rohde C."/>
            <person name="Rozas J."/>
            <person name="Rubenfield M.J."/>
            <person name="Ruiz A."/>
            <person name="Russo S."/>
            <person name="Salzberg S.L."/>
            <person name="Sanchez-Gracia A."/>
            <person name="Saranga D.J."/>
            <person name="Sato H."/>
            <person name="Schaeffer S.W."/>
            <person name="Schatz M.C."/>
            <person name="Schlenke T."/>
            <person name="Schwartz R."/>
            <person name="Segarra C."/>
            <person name="Singh R.S."/>
            <person name="Sirot L."/>
            <person name="Sirota M."/>
            <person name="Sisneros N.B."/>
            <person name="Smith C.D."/>
            <person name="Smith T.F."/>
            <person name="Spieth J."/>
            <person name="Stage D.E."/>
            <person name="Stark A."/>
            <person name="Stephan W."/>
            <person name="Strausberg R.L."/>
            <person name="Strempel S."/>
            <person name="Sturgill D."/>
            <person name="Sutton G."/>
            <person name="Sutton G.G."/>
            <person name="Tao W."/>
            <person name="Teichmann S."/>
            <person name="Tobari Y.N."/>
            <person name="Tomimura Y."/>
            <person name="Tsolas J.M."/>
            <person name="Valente V.L."/>
            <person name="Venter E."/>
            <person name="Venter J.C."/>
            <person name="Vicario S."/>
            <person name="Vieira F.G."/>
            <person name="Vilella A.J."/>
            <person name="Villasante A."/>
            <person name="Walenz B."/>
            <person name="Wang J."/>
            <person name="Wasserman M."/>
            <person name="Watts T."/>
            <person name="Wilson D."/>
            <person name="Wilson R.K."/>
            <person name="Wing R.A."/>
            <person name="Wolfner M.F."/>
            <person name="Wong A."/>
            <person name="Wong G.K."/>
            <person name="Wu C.I."/>
            <person name="Wu G."/>
            <person name="Yamamoto D."/>
            <person name="Yang H.P."/>
            <person name="Yang S.P."/>
            <person name="Yorke J.A."/>
            <person name="Yoshida K."/>
            <person name="Zdobnov E."/>
            <person name="Zhang P."/>
            <person name="Zhang Y."/>
            <person name="Zimin A.V."/>
            <person name="Baldwin J."/>
            <person name="Abdouelleil A."/>
            <person name="Abdulkadir J."/>
            <person name="Abebe A."/>
            <person name="Abera B."/>
            <person name="Abreu J."/>
            <person name="Acer S.C."/>
            <person name="Aftuck L."/>
            <person name="Alexander A."/>
            <person name="An P."/>
            <person name="Anderson E."/>
            <person name="Anderson S."/>
            <person name="Arachi H."/>
            <person name="Azer M."/>
            <person name="Bachantsang P."/>
            <person name="Barry A."/>
            <person name="Bayul T."/>
            <person name="Berlin A."/>
            <person name="Bessette D."/>
            <person name="Bloom T."/>
            <person name="Blye J."/>
            <person name="Boguslavskiy L."/>
            <person name="Bonnet C."/>
            <person name="Boukhgalter B."/>
            <person name="Bourzgui I."/>
            <person name="Brown A."/>
            <person name="Cahill P."/>
            <person name="Channer S."/>
            <person name="Cheshatsang Y."/>
            <person name="Chuda L."/>
            <person name="Citroen M."/>
            <person name="Collymore A."/>
            <person name="Cooke P."/>
            <person name="Costello M."/>
            <person name="D'Aco K."/>
            <person name="Daza R."/>
            <person name="De Haan G."/>
            <person name="DeGray S."/>
            <person name="DeMaso C."/>
            <person name="Dhargay N."/>
            <person name="Dooley K."/>
            <person name="Dooley E."/>
            <person name="Doricent M."/>
            <person name="Dorje P."/>
            <person name="Dorjee K."/>
            <person name="Dupes A."/>
            <person name="Elong R."/>
            <person name="Falk J."/>
            <person name="Farina A."/>
            <person name="Faro S."/>
            <person name="Ferguson D."/>
            <person name="Fisher S."/>
            <person name="Foley C.D."/>
            <person name="Franke A."/>
            <person name="Friedrich D."/>
            <person name="Gadbois L."/>
            <person name="Gearin G."/>
            <person name="Gearin C.R."/>
            <person name="Giannoukos G."/>
            <person name="Goode T."/>
            <person name="Graham J."/>
            <person name="Grandbois E."/>
            <person name="Grewal S."/>
            <person name="Gyaltsen K."/>
            <person name="Hafez N."/>
            <person name="Hagos B."/>
            <person name="Hall J."/>
            <person name="Henson C."/>
            <person name="Hollinger A."/>
            <person name="Honan T."/>
            <person name="Huard M.D."/>
            <person name="Hughes L."/>
            <person name="Hurhula B."/>
            <person name="Husby M.E."/>
            <person name="Kamat A."/>
            <person name="Kanga B."/>
            <person name="Kashin S."/>
            <person name="Khazanovich D."/>
            <person name="Kisner P."/>
            <person name="Lance K."/>
            <person name="Lara M."/>
            <person name="Lee W."/>
            <person name="Lennon N."/>
            <person name="Letendre F."/>
            <person name="LeVine R."/>
            <person name="Lipovsky A."/>
            <person name="Liu X."/>
            <person name="Liu J."/>
            <person name="Liu S."/>
            <person name="Lokyitsang T."/>
            <person name="Lokyitsang Y."/>
            <person name="Lubonja R."/>
            <person name="Lui A."/>
            <person name="MacDonald P."/>
            <person name="Magnisalis V."/>
            <person name="Maru K."/>
            <person name="Matthews C."/>
            <person name="McCusker W."/>
            <person name="McDonough S."/>
            <person name="Mehta T."/>
            <person name="Meldrim J."/>
            <person name="Meneus L."/>
            <person name="Mihai O."/>
            <person name="Mihalev A."/>
            <person name="Mihova T."/>
            <person name="Mittelman R."/>
            <person name="Mlenga V."/>
            <person name="Montmayeur A."/>
            <person name="Mulrain L."/>
            <person name="Navidi A."/>
            <person name="Naylor J."/>
            <person name="Negash T."/>
            <person name="Nguyen T."/>
            <person name="Nguyen N."/>
            <person name="Nicol R."/>
            <person name="Norbu C."/>
            <person name="Norbu N."/>
            <person name="Novod N."/>
            <person name="O'Neill B."/>
            <person name="Osman S."/>
            <person name="Markiewicz E."/>
            <person name="Oyono O.L."/>
            <person name="Patti C."/>
            <person name="Phunkhang P."/>
            <person name="Pierre F."/>
            <person name="Priest M."/>
            <person name="Raghuraman S."/>
            <person name="Rege F."/>
            <person name="Reyes R."/>
            <person name="Rise C."/>
            <person name="Rogov P."/>
            <person name="Ross K."/>
            <person name="Ryan E."/>
            <person name="Settipalli S."/>
            <person name="Shea T."/>
            <person name="Sherpa N."/>
            <person name="Shi L."/>
            <person name="Shih D."/>
            <person name="Sparrow T."/>
            <person name="Spaulding J."/>
            <person name="Stalker J."/>
            <person name="Stange-Thomann N."/>
            <person name="Stavropoulos S."/>
            <person name="Stone C."/>
            <person name="Strader C."/>
            <person name="Tesfaye S."/>
            <person name="Thomson T."/>
            <person name="Thoulutsang Y."/>
            <person name="Thoulutsang D."/>
            <person name="Topham K."/>
            <person name="Topping I."/>
            <person name="Tsamla T."/>
            <person name="Vassiliev H."/>
            <person name="Vo A."/>
            <person name="Wangchuk T."/>
            <person name="Wangdi T."/>
            <person name="Weiand M."/>
            <person name="Wilkinson J."/>
            <person name="Wilson A."/>
            <person name="Yadav S."/>
            <person name="Young G."/>
            <person name="Yu Q."/>
            <person name="Zembek L."/>
            <person name="Zhong D."/>
            <person name="Zimmer A."/>
            <person name="Zwirko Z."/>
            <person name="Jaffe D.B."/>
            <person name="Alvarez P."/>
            <person name="Brockman W."/>
            <person name="Butler J."/>
            <person name="Chin C."/>
            <person name="Gnerre S."/>
            <person name="Grabherr M."/>
            <person name="Kleber M."/>
            <person name="Mauceli E."/>
            <person name="MacCallum I."/>
        </authorList>
    </citation>
    <scope>NUCLEOTIDE SEQUENCE [LARGE SCALE GENOMIC DNA]</scope>
    <source>
        <strain evidence="8">Tucson 15287-2541.00</strain>
    </source>
</reference>
<gene>
    <name evidence="7" type="primary">Dgri\GH12623</name>
    <name evidence="7" type="ORF">Dgri_GH12623</name>
</gene>
<keyword evidence="8" id="KW-1185">Reference proteome</keyword>
<keyword evidence="5" id="KW-0539">Nucleus</keyword>
<dbReference type="KEGG" id="dgr:6565088"/>
<evidence type="ECO:0000256" key="4">
    <source>
        <dbReference type="ARBA" id="ARBA00022553"/>
    </source>
</evidence>
<evidence type="ECO:0000256" key="2">
    <source>
        <dbReference type="ARBA" id="ARBA00004496"/>
    </source>
</evidence>
<evidence type="ECO:0000256" key="5">
    <source>
        <dbReference type="ARBA" id="ARBA00023242"/>
    </source>
</evidence>
<dbReference type="GO" id="GO:0005737">
    <property type="term" value="C:cytoplasm"/>
    <property type="evidence" value="ECO:0007669"/>
    <property type="project" value="UniProtKB-SubCell"/>
</dbReference>